<protein>
    <recommendedName>
        <fullName evidence="8">Regulator of SigK</fullName>
    </recommendedName>
    <alternativeName>
        <fullName evidence="7">Sigma-K anti-sigma factor RskA</fullName>
    </alternativeName>
</protein>
<evidence type="ECO:0000256" key="9">
    <source>
        <dbReference type="SAM" id="Phobius"/>
    </source>
</evidence>
<dbReference type="GO" id="GO:0016989">
    <property type="term" value="F:sigma factor antagonist activity"/>
    <property type="evidence" value="ECO:0007669"/>
    <property type="project" value="TreeGrafter"/>
</dbReference>
<evidence type="ECO:0000256" key="2">
    <source>
        <dbReference type="ARBA" id="ARBA00004236"/>
    </source>
</evidence>
<comment type="caution">
    <text evidence="11">The sequence shown here is derived from an EMBL/GenBank/DDBJ whole genome shotgun (WGS) entry which is preliminary data.</text>
</comment>
<sequence>MHDKQKPLCDLCLSVMTGECSEEERLAFERHLPRCEACRAEWNDLQLAWGALYADMDKIEPPEDLKRQVMNAALEADLALAEEDRRREADSVQRRRNNRRKGRSRWLAVSASVLLVLLAASSAWNYKLARDNGAAPPPIERALSVPASQVKLAVPLQSQAPEASKAFGIACIVDNGKSRQFVVYVYGASPTSGEEAYQVWLLKDGVRKSAGTFRVTDDDQGLGVLAMPIEAANLDFDKIGITLEPDDRGDQPRGAKMFGSV</sequence>
<keyword evidence="12" id="KW-1185">Reference proteome</keyword>
<accession>A0A9X4QS41</accession>
<evidence type="ECO:0000256" key="7">
    <source>
        <dbReference type="ARBA" id="ARBA00029829"/>
    </source>
</evidence>
<evidence type="ECO:0000313" key="11">
    <source>
        <dbReference type="EMBL" id="MDG0808919.1"/>
    </source>
</evidence>
<proteinExistence type="predicted"/>
<reference evidence="11" key="1">
    <citation type="submission" date="2022-10" db="EMBL/GenBank/DDBJ databases">
        <title>Comparative genomic analysis of Cohnella hashimotonis sp. nov., isolated from the International Space Station.</title>
        <authorList>
            <person name="Simpson A."/>
            <person name="Venkateswaran K."/>
        </authorList>
    </citation>
    <scope>NUCLEOTIDE SEQUENCE</scope>
    <source>
        <strain evidence="11">DSM 28161</strain>
    </source>
</reference>
<evidence type="ECO:0000259" key="10">
    <source>
        <dbReference type="Pfam" id="PF10099"/>
    </source>
</evidence>
<evidence type="ECO:0000256" key="1">
    <source>
        <dbReference type="ARBA" id="ARBA00004167"/>
    </source>
</evidence>
<evidence type="ECO:0000256" key="3">
    <source>
        <dbReference type="ARBA" id="ARBA00022475"/>
    </source>
</evidence>
<feature type="transmembrane region" description="Helical" evidence="9">
    <location>
        <begin position="104"/>
        <end position="124"/>
    </location>
</feature>
<keyword evidence="3" id="KW-1003">Cell membrane</keyword>
<dbReference type="AlphaFoldDB" id="A0A9X4QS41"/>
<keyword evidence="4 9" id="KW-0812">Transmembrane</keyword>
<dbReference type="RefSeq" id="WP_277529865.1">
    <property type="nucleotide sequence ID" value="NZ_JAPDIA010000003.1"/>
</dbReference>
<evidence type="ECO:0000256" key="8">
    <source>
        <dbReference type="ARBA" id="ARBA00030803"/>
    </source>
</evidence>
<dbReference type="InterPro" id="IPR051474">
    <property type="entry name" value="Anti-sigma-K/W_factor"/>
</dbReference>
<dbReference type="EMBL" id="JAPDIA010000003">
    <property type="protein sequence ID" value="MDG0808919.1"/>
    <property type="molecule type" value="Genomic_DNA"/>
</dbReference>
<evidence type="ECO:0000256" key="6">
    <source>
        <dbReference type="ARBA" id="ARBA00023136"/>
    </source>
</evidence>
<dbReference type="Pfam" id="PF10099">
    <property type="entry name" value="RskA_C"/>
    <property type="match status" value="1"/>
</dbReference>
<comment type="subcellular location">
    <subcellularLocation>
        <location evidence="2">Cell membrane</location>
    </subcellularLocation>
    <subcellularLocation>
        <location evidence="1">Membrane</location>
        <topology evidence="1">Single-pass membrane protein</topology>
    </subcellularLocation>
</comment>
<keyword evidence="6 9" id="KW-0472">Membrane</keyword>
<dbReference type="GO" id="GO:0005886">
    <property type="term" value="C:plasma membrane"/>
    <property type="evidence" value="ECO:0007669"/>
    <property type="project" value="UniProtKB-SubCell"/>
</dbReference>
<dbReference type="PANTHER" id="PTHR37461:SF1">
    <property type="entry name" value="ANTI-SIGMA-K FACTOR RSKA"/>
    <property type="match status" value="1"/>
</dbReference>
<evidence type="ECO:0000313" key="12">
    <source>
        <dbReference type="Proteomes" id="UP001153404"/>
    </source>
</evidence>
<name>A0A9X4QS41_9BACL</name>
<evidence type="ECO:0000256" key="5">
    <source>
        <dbReference type="ARBA" id="ARBA00022989"/>
    </source>
</evidence>
<keyword evidence="5 9" id="KW-1133">Transmembrane helix</keyword>
<dbReference type="GO" id="GO:0006417">
    <property type="term" value="P:regulation of translation"/>
    <property type="evidence" value="ECO:0007669"/>
    <property type="project" value="TreeGrafter"/>
</dbReference>
<gene>
    <name evidence="11" type="ORF">OMP40_05605</name>
</gene>
<dbReference type="InterPro" id="IPR041916">
    <property type="entry name" value="Anti_sigma_zinc_sf"/>
</dbReference>
<dbReference type="Proteomes" id="UP001153404">
    <property type="component" value="Unassembled WGS sequence"/>
</dbReference>
<dbReference type="PANTHER" id="PTHR37461">
    <property type="entry name" value="ANTI-SIGMA-K FACTOR RSKA"/>
    <property type="match status" value="1"/>
</dbReference>
<feature type="domain" description="Anti-sigma K factor RskA C-terminal" evidence="10">
    <location>
        <begin position="106"/>
        <end position="253"/>
    </location>
</feature>
<dbReference type="Gene3D" id="1.10.10.1320">
    <property type="entry name" value="Anti-sigma factor, zinc-finger domain"/>
    <property type="match status" value="1"/>
</dbReference>
<organism evidence="11 12">
    <name type="scientific">Cohnella rhizosphaerae</name>
    <dbReference type="NCBI Taxonomy" id="1457232"/>
    <lineage>
        <taxon>Bacteria</taxon>
        <taxon>Bacillati</taxon>
        <taxon>Bacillota</taxon>
        <taxon>Bacilli</taxon>
        <taxon>Bacillales</taxon>
        <taxon>Paenibacillaceae</taxon>
        <taxon>Cohnella</taxon>
    </lineage>
</organism>
<evidence type="ECO:0000256" key="4">
    <source>
        <dbReference type="ARBA" id="ARBA00022692"/>
    </source>
</evidence>
<dbReference type="InterPro" id="IPR018764">
    <property type="entry name" value="RskA_C"/>
</dbReference>